<feature type="transmembrane region" description="Helical" evidence="1">
    <location>
        <begin position="82"/>
        <end position="113"/>
    </location>
</feature>
<keyword evidence="3" id="KW-1185">Reference proteome</keyword>
<accession>A0A3P6SGL9</accession>
<dbReference type="OrthoDB" id="5874730at2759"/>
<evidence type="ECO:0008006" key="4">
    <source>
        <dbReference type="Google" id="ProtNLM"/>
    </source>
</evidence>
<feature type="transmembrane region" description="Helical" evidence="1">
    <location>
        <begin position="48"/>
        <end position="70"/>
    </location>
</feature>
<keyword evidence="1" id="KW-0472">Membrane</keyword>
<dbReference type="OMA" id="TVTILTW"/>
<protein>
    <recommendedName>
        <fullName evidence="4">Transmembrane protein</fullName>
    </recommendedName>
</protein>
<evidence type="ECO:0000313" key="2">
    <source>
        <dbReference type="EMBL" id="VDK75132.1"/>
    </source>
</evidence>
<feature type="transmembrane region" description="Helical" evidence="1">
    <location>
        <begin position="125"/>
        <end position="147"/>
    </location>
</feature>
<keyword evidence="1" id="KW-0812">Transmembrane</keyword>
<evidence type="ECO:0000256" key="1">
    <source>
        <dbReference type="SAM" id="Phobius"/>
    </source>
</evidence>
<reference evidence="2 3" key="1">
    <citation type="submission" date="2018-08" db="EMBL/GenBank/DDBJ databases">
        <authorList>
            <person name="Laetsch R D."/>
            <person name="Stevens L."/>
            <person name="Kumar S."/>
            <person name="Blaxter L. M."/>
        </authorList>
    </citation>
    <scope>NUCLEOTIDE SEQUENCE [LARGE SCALE GENOMIC DNA]</scope>
</reference>
<dbReference type="EMBL" id="UYRX01000134">
    <property type="protein sequence ID" value="VDK75132.1"/>
    <property type="molecule type" value="Genomic_DNA"/>
</dbReference>
<proteinExistence type="predicted"/>
<organism evidence="2 3">
    <name type="scientific">Litomosoides sigmodontis</name>
    <name type="common">Filarial nematode worm</name>
    <dbReference type="NCBI Taxonomy" id="42156"/>
    <lineage>
        <taxon>Eukaryota</taxon>
        <taxon>Metazoa</taxon>
        <taxon>Ecdysozoa</taxon>
        <taxon>Nematoda</taxon>
        <taxon>Chromadorea</taxon>
        <taxon>Rhabditida</taxon>
        <taxon>Spirurina</taxon>
        <taxon>Spiruromorpha</taxon>
        <taxon>Filarioidea</taxon>
        <taxon>Onchocercidae</taxon>
        <taxon>Litomosoides</taxon>
    </lineage>
</organism>
<feature type="transmembrane region" description="Helical" evidence="1">
    <location>
        <begin position="23"/>
        <end position="42"/>
    </location>
</feature>
<name>A0A3P6SGL9_LITSI</name>
<dbReference type="AlphaFoldDB" id="A0A3P6SGL9"/>
<evidence type="ECO:0000313" key="3">
    <source>
        <dbReference type="Proteomes" id="UP000277928"/>
    </source>
</evidence>
<sequence length="183" mass="20527">MEECDCEAQYCLRLIPLQICCKVIVIGDTLLHLLICSFFIKLAIFELIFVPFAVAQLMLTMLSVLFYVGMVRESEKLMIPMIVAKIIMMLIVGTVTILTWIALALSLFLLIHLESPIKGLSTSTYLALQSVAMLICLTLLLVEGSVLQDSYKHIKRKTDHRNIDEEFLPFVNGGSTTMKPTAL</sequence>
<keyword evidence="1" id="KW-1133">Transmembrane helix</keyword>
<gene>
    <name evidence="2" type="ORF">NLS_LOCUS2768</name>
</gene>
<dbReference type="Proteomes" id="UP000277928">
    <property type="component" value="Unassembled WGS sequence"/>
</dbReference>